<evidence type="ECO:0000313" key="2">
    <source>
        <dbReference type="Proteomes" id="UP000239415"/>
    </source>
</evidence>
<organism evidence="1 2">
    <name type="scientific">Actinoplanes italicus</name>
    <dbReference type="NCBI Taxonomy" id="113567"/>
    <lineage>
        <taxon>Bacteria</taxon>
        <taxon>Bacillati</taxon>
        <taxon>Actinomycetota</taxon>
        <taxon>Actinomycetes</taxon>
        <taxon>Micromonosporales</taxon>
        <taxon>Micromonosporaceae</taxon>
        <taxon>Actinoplanes</taxon>
    </lineage>
</organism>
<comment type="caution">
    <text evidence="1">The sequence shown here is derived from an EMBL/GenBank/DDBJ whole genome shotgun (WGS) entry which is preliminary data.</text>
</comment>
<dbReference type="RefSeq" id="WP_146169635.1">
    <property type="nucleotide sequence ID" value="NZ_BOMO01000163.1"/>
</dbReference>
<dbReference type="AlphaFoldDB" id="A0A2T0JIF7"/>
<protein>
    <submittedName>
        <fullName evidence="1">Uncharacterized protein</fullName>
    </submittedName>
</protein>
<dbReference type="EMBL" id="PVMZ01000042">
    <property type="protein sequence ID" value="PRX07366.1"/>
    <property type="molecule type" value="Genomic_DNA"/>
</dbReference>
<keyword evidence="2" id="KW-1185">Reference proteome</keyword>
<dbReference type="OrthoDB" id="3628853at2"/>
<gene>
    <name evidence="1" type="ORF">CLV67_14241</name>
</gene>
<sequence>MADMLITPAELASALQVDEVDTASATLVIELATGKVQAAAGQRLVAAVSTFVIDVDPCDYGPWLTIPQLPVRSVGAVLIDGVTYTDWLLRSQRLWRRNGWISRLDQPTQVTVQDVAHGYLDGSQALQPARGIVLGLSMVGYGNPGGAISESIDDYKVTYAEADARMQVTDSMRDLLIAAYGGGAHVTTSR</sequence>
<proteinExistence type="predicted"/>
<accession>A0A2T0JIF7</accession>
<reference evidence="1 2" key="1">
    <citation type="submission" date="2018-03" db="EMBL/GenBank/DDBJ databases">
        <title>Genomic Encyclopedia of Archaeal and Bacterial Type Strains, Phase II (KMG-II): from individual species to whole genera.</title>
        <authorList>
            <person name="Goeker M."/>
        </authorList>
    </citation>
    <scope>NUCLEOTIDE SEQUENCE [LARGE SCALE GENOMIC DNA]</scope>
    <source>
        <strain evidence="1 2">DSM 43146</strain>
    </source>
</reference>
<name>A0A2T0JIF7_9ACTN</name>
<evidence type="ECO:0000313" key="1">
    <source>
        <dbReference type="EMBL" id="PRX07366.1"/>
    </source>
</evidence>
<dbReference type="Proteomes" id="UP000239415">
    <property type="component" value="Unassembled WGS sequence"/>
</dbReference>